<gene>
    <name evidence="1" type="ORF">MANY_03630</name>
</gene>
<dbReference type="InterPro" id="IPR012440">
    <property type="entry name" value="DUF1641"/>
</dbReference>
<dbReference type="Pfam" id="PF07849">
    <property type="entry name" value="DUF1641"/>
    <property type="match status" value="1"/>
</dbReference>
<evidence type="ECO:0000313" key="2">
    <source>
        <dbReference type="Proteomes" id="UP000467249"/>
    </source>
</evidence>
<evidence type="ECO:0008006" key="3">
    <source>
        <dbReference type="Google" id="ProtNLM"/>
    </source>
</evidence>
<dbReference type="PANTHER" id="PTHR39180">
    <property type="match status" value="1"/>
</dbReference>
<name>A0A6N4VZB5_9MYCO</name>
<dbReference type="AlphaFoldDB" id="A0A6N4VZB5"/>
<evidence type="ECO:0000313" key="1">
    <source>
        <dbReference type="EMBL" id="BBZ75026.1"/>
    </source>
</evidence>
<keyword evidence="2" id="KW-1185">Reference proteome</keyword>
<dbReference type="KEGG" id="many:MANY_03630"/>
<sequence>MTANGQAVAVTPADSVRERLDDPAVAEALNTLLDHADVLAVLVSGLDGFVRRGDTIASSVSSAVSEFRGASVVGAIPGADALKGVDLQSLVTSLATLSGSVVGATPALNTLLTSTLTDPQTAQLLASVGDALVDGKAGAANPPKGLYGLYKATKDPDVARGLGFLLAVAKSFGRRVGQQ</sequence>
<dbReference type="RefSeq" id="WP_163802686.1">
    <property type="nucleotide sequence ID" value="NZ_AP022620.1"/>
</dbReference>
<accession>A0A6N4VZB5</accession>
<proteinExistence type="predicted"/>
<dbReference type="PANTHER" id="PTHR39180:SF2">
    <property type="entry name" value="DUF1641 DOMAIN-CONTAINING PROTEIN"/>
    <property type="match status" value="1"/>
</dbReference>
<dbReference type="Proteomes" id="UP000467249">
    <property type="component" value="Chromosome"/>
</dbReference>
<organism evidence="1 2">
    <name type="scientific">Mycolicibacterium anyangense</name>
    <dbReference type="NCBI Taxonomy" id="1431246"/>
    <lineage>
        <taxon>Bacteria</taxon>
        <taxon>Bacillati</taxon>
        <taxon>Actinomycetota</taxon>
        <taxon>Actinomycetes</taxon>
        <taxon>Mycobacteriales</taxon>
        <taxon>Mycobacteriaceae</taxon>
        <taxon>Mycolicibacterium</taxon>
    </lineage>
</organism>
<protein>
    <recommendedName>
        <fullName evidence="3">DUF1641 domain-containing protein</fullName>
    </recommendedName>
</protein>
<dbReference type="EMBL" id="AP022620">
    <property type="protein sequence ID" value="BBZ75026.1"/>
    <property type="molecule type" value="Genomic_DNA"/>
</dbReference>
<reference evidence="1 2" key="1">
    <citation type="journal article" date="2019" name="Emerg. Microbes Infect.">
        <title>Comprehensive subspecies identification of 175 nontuberculous mycobacteria species based on 7547 genomic profiles.</title>
        <authorList>
            <person name="Matsumoto Y."/>
            <person name="Kinjo T."/>
            <person name="Motooka D."/>
            <person name="Nabeya D."/>
            <person name="Jung N."/>
            <person name="Uechi K."/>
            <person name="Horii T."/>
            <person name="Iida T."/>
            <person name="Fujita J."/>
            <person name="Nakamura S."/>
        </authorList>
    </citation>
    <scope>NUCLEOTIDE SEQUENCE [LARGE SCALE GENOMIC DNA]</scope>
    <source>
        <strain evidence="1 2">JCM 30275</strain>
    </source>
</reference>